<reference evidence="1 2" key="1">
    <citation type="submission" date="2021-04" db="EMBL/GenBank/DDBJ databases">
        <authorList>
            <person name="Bliznina A."/>
        </authorList>
    </citation>
    <scope>NUCLEOTIDE SEQUENCE [LARGE SCALE GENOMIC DNA]</scope>
</reference>
<evidence type="ECO:0000313" key="2">
    <source>
        <dbReference type="Proteomes" id="UP001158576"/>
    </source>
</evidence>
<sequence length="334" mass="35797">MPAKGVIKCVEKKDTLCGNLAPKFNFAPGHEGSISCAKTGKFETCTAKCTDPLLAASVPTILCKTIKRITKFIPASAPGGIKCLAPPPTKCGQFAPSISFQSGSSGSIGDCRQVGKNQVCKVQCDDETLAPSIDEVQCRAAKKGKFSFFPRTAKISCKVPPPPLPKHVHAQCGDIFQLSRYTLDRNSLDAHCDKTQCILSCLNAGATMKATPAKLPKNNKMVIKCGKKGFAPKKVKASCTGGSQRGLGLVGGFEDYASTKVQDTTTCFNSIYEKYGVRREEIVVNCTGNKCLVSCKKNGKAPTHIWPDGSSSQRSLFVCKGRFSWSPIRGRIVC</sequence>
<name>A0ABN7SD99_OIKDI</name>
<proteinExistence type="predicted"/>
<gene>
    <name evidence="1" type="ORF">OKIOD_LOCUS7132</name>
</gene>
<keyword evidence="2" id="KW-1185">Reference proteome</keyword>
<accession>A0ABN7SD99</accession>
<dbReference type="Proteomes" id="UP001158576">
    <property type="component" value="Chromosome XSR"/>
</dbReference>
<dbReference type="EMBL" id="OU015569">
    <property type="protein sequence ID" value="CAG5098334.1"/>
    <property type="molecule type" value="Genomic_DNA"/>
</dbReference>
<protein>
    <submittedName>
        <fullName evidence="1">Oidioi.mRNA.OKI2018_I69.XSR.g15574.t1.cds</fullName>
    </submittedName>
</protein>
<organism evidence="1 2">
    <name type="scientific">Oikopleura dioica</name>
    <name type="common">Tunicate</name>
    <dbReference type="NCBI Taxonomy" id="34765"/>
    <lineage>
        <taxon>Eukaryota</taxon>
        <taxon>Metazoa</taxon>
        <taxon>Chordata</taxon>
        <taxon>Tunicata</taxon>
        <taxon>Appendicularia</taxon>
        <taxon>Copelata</taxon>
        <taxon>Oikopleuridae</taxon>
        <taxon>Oikopleura</taxon>
    </lineage>
</organism>
<evidence type="ECO:0000313" key="1">
    <source>
        <dbReference type="EMBL" id="CAG5098334.1"/>
    </source>
</evidence>